<dbReference type="RefSeq" id="WP_182927755.1">
    <property type="nucleotide sequence ID" value="NZ_CP095328.1"/>
</dbReference>
<reference evidence="2" key="1">
    <citation type="submission" date="2022-03" db="EMBL/GenBank/DDBJ databases">
        <title>Sea Food Isolates.</title>
        <authorList>
            <person name="Li C."/>
        </authorList>
    </citation>
    <scope>NUCLEOTIDE SEQUENCE</scope>
    <source>
        <strain evidence="2">19NY04SH05-1</strain>
    </source>
</reference>
<dbReference type="InterPro" id="IPR013762">
    <property type="entry name" value="Integrase-like_cat_sf"/>
</dbReference>
<evidence type="ECO:0000256" key="1">
    <source>
        <dbReference type="ARBA" id="ARBA00023172"/>
    </source>
</evidence>
<dbReference type="EMBL" id="CP095328">
    <property type="protein sequence ID" value="XAG43074.1"/>
    <property type="molecule type" value="Genomic_DNA"/>
</dbReference>
<dbReference type="InterPro" id="IPR024965">
    <property type="entry name" value="Putative_integrase"/>
</dbReference>
<accession>A0AAU6TE32</accession>
<evidence type="ECO:0000313" key="2">
    <source>
        <dbReference type="EMBL" id="XAG43074.1"/>
    </source>
</evidence>
<organism evidence="2">
    <name type="scientific">Aeromonas sp. 19NY04SH05-1</name>
    <dbReference type="NCBI Taxonomy" id="2920537"/>
    <lineage>
        <taxon>Bacteria</taxon>
        <taxon>Pseudomonadati</taxon>
        <taxon>Pseudomonadota</taxon>
        <taxon>Gammaproteobacteria</taxon>
        <taxon>Aeromonadales</taxon>
        <taxon>Aeromonadaceae</taxon>
        <taxon>Aeromonas</taxon>
    </lineage>
</organism>
<dbReference type="Gene3D" id="1.10.443.10">
    <property type="entry name" value="Intergrase catalytic core"/>
    <property type="match status" value="1"/>
</dbReference>
<dbReference type="GO" id="GO:0006310">
    <property type="term" value="P:DNA recombination"/>
    <property type="evidence" value="ECO:0007669"/>
    <property type="project" value="UniProtKB-KW"/>
</dbReference>
<dbReference type="GO" id="GO:0003677">
    <property type="term" value="F:DNA binding"/>
    <property type="evidence" value="ECO:0007669"/>
    <property type="project" value="InterPro"/>
</dbReference>
<name>A0AAU6TE32_9GAMM</name>
<protein>
    <submittedName>
        <fullName evidence="2">VPA1269 family protein</fullName>
    </submittedName>
</protein>
<dbReference type="GO" id="GO:0015074">
    <property type="term" value="P:DNA integration"/>
    <property type="evidence" value="ECO:0007669"/>
    <property type="project" value="InterPro"/>
</dbReference>
<dbReference type="SUPFAM" id="SSF56349">
    <property type="entry name" value="DNA breaking-rejoining enzymes"/>
    <property type="match status" value="1"/>
</dbReference>
<dbReference type="Pfam" id="PF13009">
    <property type="entry name" value="Integrase_2"/>
    <property type="match status" value="1"/>
</dbReference>
<sequence length="990" mass="113037">MKLRGISVRNGNAIEQNDEITLSVMIISPFAASKVSREVENAFERLIKNYKTCKWMVTSEFFYARYGQSYMPKNLRRLLVPKSIVDRLEKDIASHGVANSPKSEQARATLVNNIITAASELLFLMEREYLNDVTMEDWEEFLAPIRTADGDRYINDLSIHDKAGLKGVAQLLTLMVEGYNFSKAIHVKRSDKVNKGEDLLAKPPEHLVSWVERWNHYIESTRNFTLKTYHTAFHRFRIFLEDVYFGTQIPSPEEFFSSQPPVDFIAWSEAKFHEKLFSSEAALCDFVRYNTNFSNWFIETYLSDTEENGDKFSAAYPLVRPQALKSFFNSHKSDLDVPGSSTKEVMPLWLRMRLRDLLSGEDYAWPKTLSSEYSDHLTNELGEPLWLPSVTYIYLMMLEIPVRRIQLLRCDSGEGDTKQFSPELNKWIANKSSTANFWKNDPKARVYDRGLLRESRSFEESDQNLVLYINSNKTADKDVGFSEFSGYEIPWKHPEIIRLATELRAWQEKYNPCYNPVSAREIPDSVFPQTANQAIADSIPDRFYLFRSGINSKRSAATSMVPPTERSLVQYWNLAMAELEKQLNEEGLDIQLVLNWNEVGQPQLVFFTPHGLRVAGLTSLAEQGVPIDVLSKLVAGHKSLTMTLYYIKHSVAHVTEILNEASHNILLREQEDFARWIKSSSWDEVKKYAAYNSEDAAIALSRNCTAIVGIWNATHLGICPYGGTRCYDGGEVIRKNGKTNTYGAVSDKDCINCRHFITGSPWKMELIVHGNKLLLEIEKKIKATQDATENVNKLQVNLRTAVKAGEKPDAKLRTDINKLHSIIERLSNETDTLIRSLHATHNLISKIRQIPDGSPEGGIDLVVHSQSHFDIEYAESPSNFKTLDLVVQASRIYINDRDENYERERDEVMNIILLNNGYKPLMMLPLTIDEKRRVADSLAKLLVTRATGEEIVALQSGSVTLEELGFTPSMPREMARLQLSSQILHKENDQ</sequence>
<dbReference type="AlphaFoldDB" id="A0AAU6TE32"/>
<keyword evidence="1" id="KW-0233">DNA recombination</keyword>
<proteinExistence type="predicted"/>
<dbReference type="InterPro" id="IPR011010">
    <property type="entry name" value="DNA_brk_join_enz"/>
</dbReference>
<gene>
    <name evidence="2" type="ORF">MRK42_08905</name>
</gene>